<gene>
    <name evidence="1" type="ORF">Nepgr_011085</name>
</gene>
<accession>A0AAD3SEL4</accession>
<proteinExistence type="predicted"/>
<protein>
    <submittedName>
        <fullName evidence="1">Uncharacterized protein</fullName>
    </submittedName>
</protein>
<evidence type="ECO:0000313" key="2">
    <source>
        <dbReference type="Proteomes" id="UP001279734"/>
    </source>
</evidence>
<name>A0AAD3SEL4_NEPGR</name>
<keyword evidence="2" id="KW-1185">Reference proteome</keyword>
<organism evidence="1 2">
    <name type="scientific">Nepenthes gracilis</name>
    <name type="common">Slender pitcher plant</name>
    <dbReference type="NCBI Taxonomy" id="150966"/>
    <lineage>
        <taxon>Eukaryota</taxon>
        <taxon>Viridiplantae</taxon>
        <taxon>Streptophyta</taxon>
        <taxon>Embryophyta</taxon>
        <taxon>Tracheophyta</taxon>
        <taxon>Spermatophyta</taxon>
        <taxon>Magnoliopsida</taxon>
        <taxon>eudicotyledons</taxon>
        <taxon>Gunneridae</taxon>
        <taxon>Pentapetalae</taxon>
        <taxon>Caryophyllales</taxon>
        <taxon>Nepenthaceae</taxon>
        <taxon>Nepenthes</taxon>
    </lineage>
</organism>
<comment type="caution">
    <text evidence="1">The sequence shown here is derived from an EMBL/GenBank/DDBJ whole genome shotgun (WGS) entry which is preliminary data.</text>
</comment>
<dbReference type="Proteomes" id="UP001279734">
    <property type="component" value="Unassembled WGS sequence"/>
</dbReference>
<dbReference type="AlphaFoldDB" id="A0AAD3SEL4"/>
<evidence type="ECO:0000313" key="1">
    <source>
        <dbReference type="EMBL" id="GMH09244.1"/>
    </source>
</evidence>
<sequence length="145" mass="16315">MVFTEFAERDIERRNRENLVEATFAEPFIGRMNMFQHCPGVVWLALGIISDDDIVAMKIVKIFTGIDVLFREAISSIANVALGIKFPPNVMPLHPLAPPPPPLRRLQTPPAEVVGTPLSPPAAIKLRHCLHQKAYQLHHQRLKVE</sequence>
<reference evidence="1" key="1">
    <citation type="submission" date="2023-05" db="EMBL/GenBank/DDBJ databases">
        <title>Nepenthes gracilis genome sequencing.</title>
        <authorList>
            <person name="Fukushima K."/>
        </authorList>
    </citation>
    <scope>NUCLEOTIDE SEQUENCE</scope>
    <source>
        <strain evidence="1">SING2019-196</strain>
    </source>
</reference>
<dbReference type="EMBL" id="BSYO01000009">
    <property type="protein sequence ID" value="GMH09244.1"/>
    <property type="molecule type" value="Genomic_DNA"/>
</dbReference>